<evidence type="ECO:0000259" key="3">
    <source>
        <dbReference type="Pfam" id="PF01464"/>
    </source>
</evidence>
<dbReference type="OrthoDB" id="9815002at2"/>
<evidence type="ECO:0000313" key="4">
    <source>
        <dbReference type="EMBL" id="AEE17791.1"/>
    </source>
</evidence>
<dbReference type="InterPro" id="IPR008258">
    <property type="entry name" value="Transglycosylase_SLT_dom_1"/>
</dbReference>
<comment type="similarity">
    <text evidence="1">Belongs to the transglycosylase Slt family.</text>
</comment>
<dbReference type="PROSITE" id="PS51257">
    <property type="entry name" value="PROKAR_LIPOPROTEIN"/>
    <property type="match status" value="1"/>
</dbReference>
<dbReference type="Gene3D" id="1.10.530.10">
    <property type="match status" value="1"/>
</dbReference>
<dbReference type="RefSeq" id="WP_013759492.1">
    <property type="nucleotide sequence ID" value="NC_015500.1"/>
</dbReference>
<organism evidence="4 5">
    <name type="scientific">Treponema brennaborense (strain DSM 12168 / CIP 105900 / DD5/3)</name>
    <dbReference type="NCBI Taxonomy" id="906968"/>
    <lineage>
        <taxon>Bacteria</taxon>
        <taxon>Pseudomonadati</taxon>
        <taxon>Spirochaetota</taxon>
        <taxon>Spirochaetia</taxon>
        <taxon>Spirochaetales</taxon>
        <taxon>Treponemataceae</taxon>
        <taxon>Treponema</taxon>
    </lineage>
</organism>
<accession>F4LMC5</accession>
<dbReference type="Pfam" id="PF01464">
    <property type="entry name" value="SLT"/>
    <property type="match status" value="1"/>
</dbReference>
<evidence type="ECO:0000256" key="2">
    <source>
        <dbReference type="SAM" id="SignalP"/>
    </source>
</evidence>
<dbReference type="NCBIfam" id="NF047373">
    <property type="entry name" value="BB0259_flg_lyt"/>
    <property type="match status" value="1"/>
</dbReference>
<dbReference type="EMBL" id="CP002696">
    <property type="protein sequence ID" value="AEE17791.1"/>
    <property type="molecule type" value="Genomic_DNA"/>
</dbReference>
<sequence>MRRSFAPIVWFLTIAVCLAAGCTDASGADSPHISGKNAYYFLGEKNLRAGDVVSARRFFAKGAKKSDPPLARMCAEALTKTGTLKERLDAAGKYAAVYSDLPAKLRAAQEFDAAKEYAAVLKLTENLEAGAPDELIRLRLTALEAKRYAAFAAETENWFFSRPVSQEHRTFFDTIGVQALTDALGDADVQLIKLRLSVYRRDYAGAFQIVTELRGAQEDGESRLASLPEQLLSDVGKTFLYGSTDYAANAAFFDKAATAAEKAAAEKTTAARSRPDAASTDNPVHALFFTRFYAGRLYDRASAGNVRTAAERYLQAMQAAPDADYYDNALWYYFSVQLKISPDAAERALAEFIGTVNDPSYYADFFDALCVTLFSGRKWQQLYRVYRLIEPYADAETVSKYAYVCARLIEEKRLIPEDAAAAKPQNPETLARTLFERAYRPGGAPYYRMLAGYRLGTGAQENRETLYRTELEALSAPDEKRELLLSGYAAYGLPELIYTEWQKDPLSVRITATAQAADFLSSCADPEYRSQGLRMMSNALYHADTQPTEAMYETAYPRLYRDEITDAAAQYGLSEYVLYALIRSESFFDPLIMSHAGAIGLAQLMAPTATDIARKLKLSEYDLEDARTNIRFGAFYLEELIRRLDGSVLDALFAYNGGITRVRNWKKDSGGLPPDLFLETIPFAETREYGRKVTSAAVWYGILYYDKSAADVIREIMSF</sequence>
<dbReference type="STRING" id="906968.Trebr_2382"/>
<dbReference type="CDD" id="cd13401">
    <property type="entry name" value="Slt70-like"/>
    <property type="match status" value="1"/>
</dbReference>
<proteinExistence type="inferred from homology"/>
<gene>
    <name evidence="4" type="ordered locus">Trebr_2382</name>
</gene>
<dbReference type="InterPro" id="IPR023346">
    <property type="entry name" value="Lysozyme-like_dom_sf"/>
</dbReference>
<reference evidence="5" key="1">
    <citation type="submission" date="2011-04" db="EMBL/GenBank/DDBJ databases">
        <title>The complete genome of Treponema brennaborense DSM 12168.</title>
        <authorList>
            <person name="Lucas S."/>
            <person name="Han J."/>
            <person name="Lapidus A."/>
            <person name="Bruce D."/>
            <person name="Goodwin L."/>
            <person name="Pitluck S."/>
            <person name="Peters L."/>
            <person name="Kyrpides N."/>
            <person name="Mavromatis K."/>
            <person name="Ivanova N."/>
            <person name="Mikhailova N."/>
            <person name="Pagani I."/>
            <person name="Teshima H."/>
            <person name="Detter J.C."/>
            <person name="Tapia R."/>
            <person name="Han C."/>
            <person name="Land M."/>
            <person name="Hauser L."/>
            <person name="Markowitz V."/>
            <person name="Cheng J.-F."/>
            <person name="Hugenholtz P."/>
            <person name="Woyke T."/>
            <person name="Wu D."/>
            <person name="Gronow S."/>
            <person name="Wellnitz S."/>
            <person name="Brambilla E."/>
            <person name="Klenk H.-P."/>
            <person name="Eisen J.A."/>
        </authorList>
    </citation>
    <scope>NUCLEOTIDE SEQUENCE [LARGE SCALE GENOMIC DNA]</scope>
    <source>
        <strain evidence="5">DSM 12168 / CIP 105900 / DD5/3</strain>
    </source>
</reference>
<dbReference type="PANTHER" id="PTHR37423:SF2">
    <property type="entry name" value="MEMBRANE-BOUND LYTIC MUREIN TRANSGLYCOSYLASE C"/>
    <property type="match status" value="1"/>
</dbReference>
<evidence type="ECO:0000313" key="5">
    <source>
        <dbReference type="Proteomes" id="UP000006546"/>
    </source>
</evidence>
<dbReference type="eggNOG" id="COG0741">
    <property type="taxonomic scope" value="Bacteria"/>
</dbReference>
<protein>
    <submittedName>
        <fullName evidence="4">Lytic transglycosylase catalytic</fullName>
    </submittedName>
</protein>
<keyword evidence="2" id="KW-0732">Signal</keyword>
<feature type="signal peptide" evidence="2">
    <location>
        <begin position="1"/>
        <end position="19"/>
    </location>
</feature>
<dbReference type="AlphaFoldDB" id="F4LMC5"/>
<feature type="chain" id="PRO_5003317821" evidence="2">
    <location>
        <begin position="20"/>
        <end position="719"/>
    </location>
</feature>
<dbReference type="SUPFAM" id="SSF53955">
    <property type="entry name" value="Lysozyme-like"/>
    <property type="match status" value="1"/>
</dbReference>
<dbReference type="PANTHER" id="PTHR37423">
    <property type="entry name" value="SOLUBLE LYTIC MUREIN TRANSGLYCOSYLASE-RELATED"/>
    <property type="match status" value="1"/>
</dbReference>
<name>F4LMC5_TREBD</name>
<dbReference type="KEGG" id="tbe:Trebr_2382"/>
<dbReference type="Proteomes" id="UP000006546">
    <property type="component" value="Chromosome"/>
</dbReference>
<evidence type="ECO:0000256" key="1">
    <source>
        <dbReference type="ARBA" id="ARBA00007734"/>
    </source>
</evidence>
<keyword evidence="5" id="KW-1185">Reference proteome</keyword>
<dbReference type="HOGENOM" id="CLU_022873_0_0_12"/>
<feature type="domain" description="Transglycosylase SLT" evidence="3">
    <location>
        <begin position="564"/>
        <end position="671"/>
    </location>
</feature>